<dbReference type="InterPro" id="IPR000182">
    <property type="entry name" value="GNAT_dom"/>
</dbReference>
<reference evidence="2" key="2">
    <citation type="journal article" date="2021" name="PeerJ">
        <title>Extensive microbial diversity within the chicken gut microbiome revealed by metagenomics and culture.</title>
        <authorList>
            <person name="Gilroy R."/>
            <person name="Ravi A."/>
            <person name="Getino M."/>
            <person name="Pursley I."/>
            <person name="Horton D.L."/>
            <person name="Alikhan N.F."/>
            <person name="Baker D."/>
            <person name="Gharbi K."/>
            <person name="Hall N."/>
            <person name="Watson M."/>
            <person name="Adriaenssens E.M."/>
            <person name="Foster-Nyarko E."/>
            <person name="Jarju S."/>
            <person name="Secka A."/>
            <person name="Antonio M."/>
            <person name="Oren A."/>
            <person name="Chaudhuri R.R."/>
            <person name="La Ragione R."/>
            <person name="Hildebrand F."/>
            <person name="Pallen M.J."/>
        </authorList>
    </citation>
    <scope>NUCLEOTIDE SEQUENCE</scope>
    <source>
        <strain evidence="2">ChiSjej1B19-7085</strain>
    </source>
</reference>
<dbReference type="AlphaFoldDB" id="A0A9D1J190"/>
<comment type="caution">
    <text evidence="2">The sequence shown here is derived from an EMBL/GenBank/DDBJ whole genome shotgun (WGS) entry which is preliminary data.</text>
</comment>
<dbReference type="Proteomes" id="UP000886785">
    <property type="component" value="Unassembled WGS sequence"/>
</dbReference>
<evidence type="ECO:0000259" key="1">
    <source>
        <dbReference type="PROSITE" id="PS51186"/>
    </source>
</evidence>
<dbReference type="PROSITE" id="PS51186">
    <property type="entry name" value="GNAT"/>
    <property type="match status" value="1"/>
</dbReference>
<dbReference type="PANTHER" id="PTHR43072">
    <property type="entry name" value="N-ACETYLTRANSFERASE"/>
    <property type="match status" value="1"/>
</dbReference>
<name>A0A9D1J190_9FIRM</name>
<evidence type="ECO:0000313" key="2">
    <source>
        <dbReference type="EMBL" id="HIR57366.1"/>
    </source>
</evidence>
<dbReference type="CDD" id="cd04301">
    <property type="entry name" value="NAT_SF"/>
    <property type="match status" value="1"/>
</dbReference>
<feature type="domain" description="N-acetyltransferase" evidence="1">
    <location>
        <begin position="3"/>
        <end position="164"/>
    </location>
</feature>
<dbReference type="GO" id="GO:0016747">
    <property type="term" value="F:acyltransferase activity, transferring groups other than amino-acyl groups"/>
    <property type="evidence" value="ECO:0007669"/>
    <property type="project" value="InterPro"/>
</dbReference>
<dbReference type="EMBL" id="DVHF01000080">
    <property type="protein sequence ID" value="HIR57366.1"/>
    <property type="molecule type" value="Genomic_DNA"/>
</dbReference>
<dbReference type="PANTHER" id="PTHR43072:SF8">
    <property type="entry name" value="ACYLTRANSFERASE FABY-RELATED"/>
    <property type="match status" value="1"/>
</dbReference>
<dbReference type="Pfam" id="PF13420">
    <property type="entry name" value="Acetyltransf_4"/>
    <property type="match status" value="1"/>
</dbReference>
<protein>
    <submittedName>
        <fullName evidence="2">N-acetyltransferase</fullName>
    </submittedName>
</protein>
<organism evidence="2 3">
    <name type="scientific">Candidatus Gallacutalibacter pullicola</name>
    <dbReference type="NCBI Taxonomy" id="2840830"/>
    <lineage>
        <taxon>Bacteria</taxon>
        <taxon>Bacillati</taxon>
        <taxon>Bacillota</taxon>
        <taxon>Clostridia</taxon>
        <taxon>Eubacteriales</taxon>
        <taxon>Candidatus Gallacutalibacter</taxon>
    </lineage>
</organism>
<dbReference type="InterPro" id="IPR016181">
    <property type="entry name" value="Acyl_CoA_acyltransferase"/>
</dbReference>
<dbReference type="Gene3D" id="3.40.630.30">
    <property type="match status" value="1"/>
</dbReference>
<dbReference type="SUPFAM" id="SSF55729">
    <property type="entry name" value="Acyl-CoA N-acyltransferases (Nat)"/>
    <property type="match status" value="1"/>
</dbReference>
<evidence type="ECO:0000313" key="3">
    <source>
        <dbReference type="Proteomes" id="UP000886785"/>
    </source>
</evidence>
<proteinExistence type="predicted"/>
<reference evidence="2" key="1">
    <citation type="submission" date="2020-10" db="EMBL/GenBank/DDBJ databases">
        <authorList>
            <person name="Gilroy R."/>
        </authorList>
    </citation>
    <scope>NUCLEOTIDE SEQUENCE</scope>
    <source>
        <strain evidence="2">ChiSjej1B19-7085</strain>
    </source>
</reference>
<gene>
    <name evidence="2" type="ORF">IAA54_06830</name>
</gene>
<accession>A0A9D1J190</accession>
<sequence>MKLSYRFANPGDAAALLKIYAPYVENTSITFEYDVPSEEEFARRIQSVTERFPWILCEDEGIPIGYAYASPAFTRAAYQWDAELSIYIDRRYHRSGIASRLEDMISALLTEQGFHHLYSRVTTPNDASIGFHKARGFQEIGVYRNTGFKLGGWHDVIALEKDLLPCRSDQSPAPTKPLTLLDGKTIQKVFQTE</sequence>